<accession>R0LVM4</accession>
<dbReference type="EMBL" id="KB742781">
    <property type="protein sequence ID" value="EOB04498.1"/>
    <property type="molecule type" value="Genomic_DNA"/>
</dbReference>
<dbReference type="Proteomes" id="UP000296049">
    <property type="component" value="Unassembled WGS sequence"/>
</dbReference>
<evidence type="ECO:0000256" key="1">
    <source>
        <dbReference type="SAM" id="MobiDB-lite"/>
    </source>
</evidence>
<gene>
    <name evidence="2" type="ORF">Anapl_01399</name>
</gene>
<proteinExistence type="predicted"/>
<feature type="region of interest" description="Disordered" evidence="1">
    <location>
        <begin position="77"/>
        <end position="110"/>
    </location>
</feature>
<sequence>MTAWGPEMVGEGLRKRRTEEELELQIHGGRSSEALGGQMQWGGLREDQREDQEELSDWCVLFPKQLYQHVRQAASCNASAGGEKDVEKSGSHQPPESTLCPRRAKLGVSSEDNRCRAVLFLVSALCEFNGREVIPPAQQTDDTFCFPSGGKTPASGTEQS</sequence>
<keyword evidence="3" id="KW-1185">Reference proteome</keyword>
<dbReference type="AlphaFoldDB" id="R0LVM4"/>
<organism evidence="2 3">
    <name type="scientific">Anas platyrhynchos</name>
    <name type="common">Mallard</name>
    <name type="synonym">Anas boschas</name>
    <dbReference type="NCBI Taxonomy" id="8839"/>
    <lineage>
        <taxon>Eukaryota</taxon>
        <taxon>Metazoa</taxon>
        <taxon>Chordata</taxon>
        <taxon>Craniata</taxon>
        <taxon>Vertebrata</taxon>
        <taxon>Euteleostomi</taxon>
        <taxon>Archelosauria</taxon>
        <taxon>Archosauria</taxon>
        <taxon>Dinosauria</taxon>
        <taxon>Saurischia</taxon>
        <taxon>Theropoda</taxon>
        <taxon>Coelurosauria</taxon>
        <taxon>Aves</taxon>
        <taxon>Neognathae</taxon>
        <taxon>Galloanserae</taxon>
        <taxon>Anseriformes</taxon>
        <taxon>Anatidae</taxon>
        <taxon>Anatinae</taxon>
        <taxon>Anas</taxon>
    </lineage>
</organism>
<feature type="region of interest" description="Disordered" evidence="1">
    <location>
        <begin position="137"/>
        <end position="160"/>
    </location>
</feature>
<evidence type="ECO:0000313" key="2">
    <source>
        <dbReference type="EMBL" id="EOB04498.1"/>
    </source>
</evidence>
<protein>
    <submittedName>
        <fullName evidence="2">Uncharacterized protein</fullName>
    </submittedName>
</protein>
<reference evidence="3" key="1">
    <citation type="journal article" date="2013" name="Nat. Genet.">
        <title>The duck genome and transcriptome provide insight into an avian influenza virus reservoir species.</title>
        <authorList>
            <person name="Huang Y."/>
            <person name="Li Y."/>
            <person name="Burt D.W."/>
            <person name="Chen H."/>
            <person name="Zhang Y."/>
            <person name="Qian W."/>
            <person name="Kim H."/>
            <person name="Gan S."/>
            <person name="Zhao Y."/>
            <person name="Li J."/>
            <person name="Yi K."/>
            <person name="Feng H."/>
            <person name="Zhu P."/>
            <person name="Li B."/>
            <person name="Liu Q."/>
            <person name="Fairley S."/>
            <person name="Magor K.E."/>
            <person name="Du Z."/>
            <person name="Hu X."/>
            <person name="Goodman L."/>
            <person name="Tafer H."/>
            <person name="Vignal A."/>
            <person name="Lee T."/>
            <person name="Kim K.W."/>
            <person name="Sheng Z."/>
            <person name="An Y."/>
            <person name="Searle S."/>
            <person name="Herrero J."/>
            <person name="Groenen M.A."/>
            <person name="Crooijmans R.P."/>
            <person name="Faraut T."/>
            <person name="Cai Q."/>
            <person name="Webster R.G."/>
            <person name="Aldridge J.R."/>
            <person name="Warren W.C."/>
            <person name="Bartschat S."/>
            <person name="Kehr S."/>
            <person name="Marz M."/>
            <person name="Stadler P.F."/>
            <person name="Smith J."/>
            <person name="Kraus R.H."/>
            <person name="Zhao Y."/>
            <person name="Ren L."/>
            <person name="Fei J."/>
            <person name="Morisson M."/>
            <person name="Kaiser P."/>
            <person name="Griffin D.K."/>
            <person name="Rao M."/>
            <person name="Pitel F."/>
            <person name="Wang J."/>
            <person name="Li N."/>
        </authorList>
    </citation>
    <scope>NUCLEOTIDE SEQUENCE [LARGE SCALE GENOMIC DNA]</scope>
</reference>
<feature type="region of interest" description="Disordered" evidence="1">
    <location>
        <begin position="1"/>
        <end position="38"/>
    </location>
</feature>
<name>R0LVM4_ANAPL</name>
<evidence type="ECO:0000313" key="3">
    <source>
        <dbReference type="Proteomes" id="UP000296049"/>
    </source>
</evidence>